<proteinExistence type="predicted"/>
<dbReference type="EMBL" id="ML978711">
    <property type="protein sequence ID" value="KAF2092039.1"/>
    <property type="molecule type" value="Genomic_DNA"/>
</dbReference>
<comment type="caution">
    <text evidence="2">The sequence shown here is derived from an EMBL/GenBank/DDBJ whole genome shotgun (WGS) entry which is preliminary data.</text>
</comment>
<protein>
    <submittedName>
        <fullName evidence="2">Uncharacterized protein</fullName>
    </submittedName>
</protein>
<dbReference type="AlphaFoldDB" id="A0A9P4I1V9"/>
<dbReference type="Proteomes" id="UP000799776">
    <property type="component" value="Unassembled WGS sequence"/>
</dbReference>
<evidence type="ECO:0000256" key="1">
    <source>
        <dbReference type="SAM" id="SignalP"/>
    </source>
</evidence>
<name>A0A9P4I1V9_9PEZI</name>
<accession>A0A9P4I1V9</accession>
<evidence type="ECO:0000313" key="2">
    <source>
        <dbReference type="EMBL" id="KAF2092039.1"/>
    </source>
</evidence>
<gene>
    <name evidence="2" type="ORF">K490DRAFT_53195</name>
</gene>
<keyword evidence="1" id="KW-0732">Signal</keyword>
<feature type="signal peptide" evidence="1">
    <location>
        <begin position="1"/>
        <end position="20"/>
    </location>
</feature>
<keyword evidence="3" id="KW-1185">Reference proteome</keyword>
<reference evidence="2" key="1">
    <citation type="journal article" date="2020" name="Stud. Mycol.">
        <title>101 Dothideomycetes genomes: a test case for predicting lifestyles and emergence of pathogens.</title>
        <authorList>
            <person name="Haridas S."/>
            <person name="Albert R."/>
            <person name="Binder M."/>
            <person name="Bloem J."/>
            <person name="Labutti K."/>
            <person name="Salamov A."/>
            <person name="Andreopoulos B."/>
            <person name="Baker S."/>
            <person name="Barry K."/>
            <person name="Bills G."/>
            <person name="Bluhm B."/>
            <person name="Cannon C."/>
            <person name="Castanera R."/>
            <person name="Culley D."/>
            <person name="Daum C."/>
            <person name="Ezra D."/>
            <person name="Gonzalez J."/>
            <person name="Henrissat B."/>
            <person name="Kuo A."/>
            <person name="Liang C."/>
            <person name="Lipzen A."/>
            <person name="Lutzoni F."/>
            <person name="Magnuson J."/>
            <person name="Mondo S."/>
            <person name="Nolan M."/>
            <person name="Ohm R."/>
            <person name="Pangilinan J."/>
            <person name="Park H.-J."/>
            <person name="Ramirez L."/>
            <person name="Alfaro M."/>
            <person name="Sun H."/>
            <person name="Tritt A."/>
            <person name="Yoshinaga Y."/>
            <person name="Zwiers L.-H."/>
            <person name="Turgeon B."/>
            <person name="Goodwin S."/>
            <person name="Spatafora J."/>
            <person name="Crous P."/>
            <person name="Grigoriev I."/>
        </authorList>
    </citation>
    <scope>NUCLEOTIDE SEQUENCE</scope>
    <source>
        <strain evidence="2">CBS 121410</strain>
    </source>
</reference>
<evidence type="ECO:0000313" key="3">
    <source>
        <dbReference type="Proteomes" id="UP000799776"/>
    </source>
</evidence>
<feature type="chain" id="PRO_5040240495" evidence="1">
    <location>
        <begin position="21"/>
        <end position="181"/>
    </location>
</feature>
<organism evidence="2 3">
    <name type="scientific">Saccharata proteae CBS 121410</name>
    <dbReference type="NCBI Taxonomy" id="1314787"/>
    <lineage>
        <taxon>Eukaryota</taxon>
        <taxon>Fungi</taxon>
        <taxon>Dikarya</taxon>
        <taxon>Ascomycota</taxon>
        <taxon>Pezizomycotina</taxon>
        <taxon>Dothideomycetes</taxon>
        <taxon>Dothideomycetes incertae sedis</taxon>
        <taxon>Botryosphaeriales</taxon>
        <taxon>Saccharataceae</taxon>
        <taxon>Saccharata</taxon>
    </lineage>
</organism>
<sequence length="181" mass="19504">MRTFQAGIFSFAVLFTAALAAPAATPTANNTLAVPTKESSVEMYELSDELLQLIEELEALPEDDEDDEEEIEEDFIGNMTMIMNKTMNARAEPAHTTFIGSPIGTAVREDLAARAETTHTSLPGAVDSATVEDLNARAEPTPIPGKSVDFTTVEDLSARAEISHTPKPVDFTTVEDAEDSE</sequence>